<feature type="domain" description="Plasmid replication protein C C-terminal" evidence="3">
    <location>
        <begin position="323"/>
        <end position="421"/>
    </location>
</feature>
<dbReference type="Proteomes" id="UP000266305">
    <property type="component" value="Unassembled WGS sequence"/>
</dbReference>
<dbReference type="CDD" id="cd00090">
    <property type="entry name" value="HTH_ARSR"/>
    <property type="match status" value="1"/>
</dbReference>
<comment type="caution">
    <text evidence="4">The sequence shown here is derived from an EMBL/GenBank/DDBJ whole genome shotgun (WGS) entry which is preliminary data.</text>
</comment>
<evidence type="ECO:0000313" key="4">
    <source>
        <dbReference type="EMBL" id="RHZ94763.1"/>
    </source>
</evidence>
<feature type="compositionally biased region" description="Basic and acidic residues" evidence="1">
    <location>
        <begin position="297"/>
        <end position="317"/>
    </location>
</feature>
<dbReference type="NCBIfam" id="NF040974">
    <property type="entry name" value="RepABC_RepC"/>
    <property type="match status" value="1"/>
</dbReference>
<dbReference type="AlphaFoldDB" id="A0AAX1UL17"/>
<dbReference type="Pfam" id="PF11800">
    <property type="entry name" value="RP-C_C"/>
    <property type="match status" value="1"/>
</dbReference>
<reference evidence="4 5" key="1">
    <citation type="submission" date="2018-08" db="EMBL/GenBank/DDBJ databases">
        <title>Draft genome sequence of Rhodobacter sphaeroides FY.</title>
        <authorList>
            <person name="Rayyan A."/>
            <person name="Meyer T.E."/>
            <person name="Kyndt J.A."/>
        </authorList>
    </citation>
    <scope>NUCLEOTIDE SEQUENCE [LARGE SCALE GENOMIC DNA]</scope>
    <source>
        <strain evidence="4 5">FY</strain>
    </source>
</reference>
<dbReference type="InterPro" id="IPR021760">
    <property type="entry name" value="RepC_C"/>
</dbReference>
<feature type="region of interest" description="Disordered" evidence="1">
    <location>
        <begin position="243"/>
        <end position="317"/>
    </location>
</feature>
<feature type="compositionally biased region" description="Basic and acidic residues" evidence="1">
    <location>
        <begin position="245"/>
        <end position="257"/>
    </location>
</feature>
<dbReference type="Gene3D" id="1.10.10.10">
    <property type="entry name" value="Winged helix-like DNA-binding domain superfamily/Winged helix DNA-binding domain"/>
    <property type="match status" value="1"/>
</dbReference>
<proteinExistence type="predicted"/>
<organism evidence="4 5">
    <name type="scientific">Cereibacter sphaeroides</name>
    <name type="common">Rhodobacter sphaeroides</name>
    <dbReference type="NCBI Taxonomy" id="1063"/>
    <lineage>
        <taxon>Bacteria</taxon>
        <taxon>Pseudomonadati</taxon>
        <taxon>Pseudomonadota</taxon>
        <taxon>Alphaproteobacteria</taxon>
        <taxon>Rhodobacterales</taxon>
        <taxon>Paracoccaceae</taxon>
        <taxon>Cereibacter</taxon>
    </lineage>
</organism>
<evidence type="ECO:0000256" key="1">
    <source>
        <dbReference type="SAM" id="MobiDB-lite"/>
    </source>
</evidence>
<dbReference type="InterPro" id="IPR036390">
    <property type="entry name" value="WH_DNA-bd_sf"/>
</dbReference>
<dbReference type="InterPro" id="IPR011991">
    <property type="entry name" value="ArsR-like_HTH"/>
</dbReference>
<sequence>MHHISLTPFGRQPVTAGILASQWLAEARSPLPEIDKWALFADLRTARARFGVSDRDLAVLYALLSFLPGRVLTDAAPLVVFPSNATLSDRAHGMAESTLRRHLAALVEAGLVARRDSANGKRYAHRNRAGELVTAYGFDLRPLLVRAAEIAETAAALEAEAEAMARARTALVLKLRDATKLAAYADPEGRAAGIEPRLMPIRRALRRRLTLADLAEMARTLDLVLGDIRRVLVLRAAEMDGTTGRIERHHTESKTESSDLEGGHAGGKTSDGAEKDCRDIGGESPDEEANRPSPNRTEPDEARPEPHALVEVNDKTRPAPTLPLGLVLKACPDLEPYAPEIRNWRDLTAAASRLRGMMGITPSAWEEAKAEMGAETASVALAAILQRFASIRNPGGYLRALSRRASEGAFSPTPMIMALLAETREAA</sequence>
<dbReference type="NCBIfam" id="NF010396">
    <property type="entry name" value="PRK13824.1"/>
    <property type="match status" value="1"/>
</dbReference>
<dbReference type="SUPFAM" id="SSF46785">
    <property type="entry name" value="Winged helix' DNA-binding domain"/>
    <property type="match status" value="1"/>
</dbReference>
<name>A0AAX1UL17_CERSP</name>
<evidence type="ECO:0000313" key="5">
    <source>
        <dbReference type="Proteomes" id="UP000266305"/>
    </source>
</evidence>
<feature type="domain" description="Plasmid replication protein C N-terminal" evidence="2">
    <location>
        <begin position="13"/>
        <end position="184"/>
    </location>
</feature>
<dbReference type="InterPro" id="IPR047611">
    <property type="entry name" value="RepABC_RepC"/>
</dbReference>
<dbReference type="RefSeq" id="WP_119000284.1">
    <property type="nucleotide sequence ID" value="NZ_QWGP01000011.1"/>
</dbReference>
<accession>A0AAX1UL17</accession>
<dbReference type="GO" id="GO:0006355">
    <property type="term" value="P:regulation of DNA-templated transcription"/>
    <property type="evidence" value="ECO:0007669"/>
    <property type="project" value="UniProtKB-ARBA"/>
</dbReference>
<protein>
    <submittedName>
        <fullName evidence="4">Replication initiation protein</fullName>
    </submittedName>
</protein>
<dbReference type="Pfam" id="PF03428">
    <property type="entry name" value="RP-C"/>
    <property type="match status" value="1"/>
</dbReference>
<dbReference type="EMBL" id="QWGP01000011">
    <property type="protein sequence ID" value="RHZ94763.1"/>
    <property type="molecule type" value="Genomic_DNA"/>
</dbReference>
<feature type="compositionally biased region" description="Basic and acidic residues" evidence="1">
    <location>
        <begin position="271"/>
        <end position="281"/>
    </location>
</feature>
<evidence type="ECO:0000259" key="3">
    <source>
        <dbReference type="Pfam" id="PF11800"/>
    </source>
</evidence>
<gene>
    <name evidence="4" type="ORF">D1114_11730</name>
</gene>
<evidence type="ECO:0000259" key="2">
    <source>
        <dbReference type="Pfam" id="PF03428"/>
    </source>
</evidence>
<dbReference type="InterPro" id="IPR036388">
    <property type="entry name" value="WH-like_DNA-bd_sf"/>
</dbReference>
<dbReference type="InterPro" id="IPR005090">
    <property type="entry name" value="RepC_N"/>
</dbReference>